<keyword evidence="2" id="KW-1185">Reference proteome</keyword>
<comment type="caution">
    <text evidence="1">The sequence shown here is derived from an EMBL/GenBank/DDBJ whole genome shotgun (WGS) entry which is preliminary data.</text>
</comment>
<name>A0A2S7WW71_9FLAO</name>
<protein>
    <submittedName>
        <fullName evidence="1">Uncharacterized protein</fullName>
    </submittedName>
</protein>
<dbReference type="Proteomes" id="UP000239068">
    <property type="component" value="Unassembled WGS sequence"/>
</dbReference>
<organism evidence="1 2">
    <name type="scientific">Polaribacter glomeratus</name>
    <dbReference type="NCBI Taxonomy" id="102"/>
    <lineage>
        <taxon>Bacteria</taxon>
        <taxon>Pseudomonadati</taxon>
        <taxon>Bacteroidota</taxon>
        <taxon>Flavobacteriia</taxon>
        <taxon>Flavobacteriales</taxon>
        <taxon>Flavobacteriaceae</taxon>
    </lineage>
</organism>
<sequence length="227" mass="27431">MRWQKGLAITKKNKMKSKKLRGHKRIFKNIEDWKNDSLQLDLENLEHYQRNYEKVWVRPFGDISNSGAAIPVPKRKARKLILDGLIKIFNSWEVQLKTIDKPYYLAIWLFEPNLENSQVVCAIGDFLTFYDVTFYRPEVQRKMPTQNYGNLKKELDTFDWIYALEENYFTNEDLELEEDCYNSLKDYKSSQKWYKRKLKENPRNYTDKFDRTTYYTKKGTVWIGTRN</sequence>
<evidence type="ECO:0000313" key="2">
    <source>
        <dbReference type="Proteomes" id="UP000239068"/>
    </source>
</evidence>
<proteinExistence type="predicted"/>
<dbReference type="EMBL" id="MSCM01000001">
    <property type="protein sequence ID" value="PQJ81850.1"/>
    <property type="molecule type" value="Genomic_DNA"/>
</dbReference>
<dbReference type="AlphaFoldDB" id="A0A2S7WW71"/>
<evidence type="ECO:0000313" key="1">
    <source>
        <dbReference type="EMBL" id="PQJ81850.1"/>
    </source>
</evidence>
<gene>
    <name evidence="1" type="ORF">BTO16_04365</name>
</gene>
<accession>A0A2S7WW71</accession>
<reference evidence="1 2" key="1">
    <citation type="submission" date="2016-12" db="EMBL/GenBank/DDBJ databases">
        <title>Trade-off between light-utilization and light-protection in marine flavobacteria.</title>
        <authorList>
            <person name="Kumagai Y."/>
            <person name="Yoshizawa S."/>
            <person name="Kogure K."/>
            <person name="Iwasaki W."/>
        </authorList>
    </citation>
    <scope>NUCLEOTIDE SEQUENCE [LARGE SCALE GENOMIC DNA]</scope>
    <source>
        <strain evidence="1 2">ATCC 43844</strain>
    </source>
</reference>